<evidence type="ECO:0000313" key="11">
    <source>
        <dbReference type="EMBL" id="GAH30409.1"/>
    </source>
</evidence>
<dbReference type="PROSITE" id="PS51217">
    <property type="entry name" value="UVRD_HELICASE_CTER"/>
    <property type="match status" value="1"/>
</dbReference>
<evidence type="ECO:0000256" key="4">
    <source>
        <dbReference type="ARBA" id="ARBA00022840"/>
    </source>
</evidence>
<keyword evidence="1" id="KW-0547">Nucleotide-binding</keyword>
<dbReference type="PANTHER" id="PTHR11070:SF2">
    <property type="entry name" value="ATP-DEPENDENT DNA HELICASE SRS2"/>
    <property type="match status" value="1"/>
</dbReference>
<accession>X1FM06</accession>
<feature type="domain" description="UvrD-like helicase C-terminal" evidence="10">
    <location>
        <begin position="120"/>
        <end position="421"/>
    </location>
</feature>
<dbReference type="Gene3D" id="1.10.486.10">
    <property type="entry name" value="PCRA, domain 4"/>
    <property type="match status" value="1"/>
</dbReference>
<feature type="non-terminal residue" evidence="11">
    <location>
        <position position="497"/>
    </location>
</feature>
<name>X1FM06_9ZZZZ</name>
<dbReference type="GO" id="GO:0016787">
    <property type="term" value="F:hydrolase activity"/>
    <property type="evidence" value="ECO:0007669"/>
    <property type="project" value="UniProtKB-KW"/>
</dbReference>
<keyword evidence="5" id="KW-0413">Isomerase</keyword>
<dbReference type="GO" id="GO:0003677">
    <property type="term" value="F:DNA binding"/>
    <property type="evidence" value="ECO:0007669"/>
    <property type="project" value="InterPro"/>
</dbReference>
<dbReference type="InterPro" id="IPR014017">
    <property type="entry name" value="DNA_helicase_UvrD-like_C"/>
</dbReference>
<evidence type="ECO:0000259" key="9">
    <source>
        <dbReference type="PROSITE" id="PS51198"/>
    </source>
</evidence>
<evidence type="ECO:0000256" key="7">
    <source>
        <dbReference type="ARBA" id="ARBA00034808"/>
    </source>
</evidence>
<evidence type="ECO:0000256" key="5">
    <source>
        <dbReference type="ARBA" id="ARBA00023235"/>
    </source>
</evidence>
<evidence type="ECO:0000256" key="1">
    <source>
        <dbReference type="ARBA" id="ARBA00022741"/>
    </source>
</evidence>
<dbReference type="PANTHER" id="PTHR11070">
    <property type="entry name" value="UVRD / RECB / PCRA DNA HELICASE FAMILY MEMBER"/>
    <property type="match status" value="1"/>
</dbReference>
<dbReference type="GO" id="GO:0043138">
    <property type="term" value="F:3'-5' DNA helicase activity"/>
    <property type="evidence" value="ECO:0007669"/>
    <property type="project" value="UniProtKB-EC"/>
</dbReference>
<dbReference type="GO" id="GO:0000725">
    <property type="term" value="P:recombinational repair"/>
    <property type="evidence" value="ECO:0007669"/>
    <property type="project" value="TreeGrafter"/>
</dbReference>
<sequence>AELTHLYKIYLDRIKEDNLIDFGGLLYNIIDILKKEPLILKELQKKYPHIIVDEFQESNIALMEFLDLLSENCESITLIGDDDQSIFGFRGANIDNIRTIFKKFYPDNVVFLKESCRCPEDIVSFSQKLISNDISRIDKPFKAKETQNSNNKPSEKNSVISLKFPNFVSEARAISQLILKFISEDSSLRFNQIAIIMRSFKGYLEIIKSTLDREKIPYHFVDGGETIFKTPIVNAVISLLKSLIIPKNDDKWCDEIKTVLLSNLFRLEPFALRLIERYCILNNLEFSKLLFDKKRRPKLDEDEEGKVEDFCKIYSEYSKRINEPIDEVVFSLWKRISYFNDLVNKKEKNIFNEVNRIRSIDAINRFFSSLKRFSQRHPEKGIDFYLESLEPEIGFIEEIETPKLDRLVDAVSIITAHKCKGKEFRIVFLPLMVEGIFPIDPIIPQTYDKQIMYIGKRLNRADLEKNHYDEERRLIYSSMMKASERLIFSFSERINMQ</sequence>
<gene>
    <name evidence="11" type="ORF">S03H2_03392</name>
</gene>
<dbReference type="GO" id="GO:0005524">
    <property type="term" value="F:ATP binding"/>
    <property type="evidence" value="ECO:0007669"/>
    <property type="project" value="UniProtKB-KW"/>
</dbReference>
<keyword evidence="4" id="KW-0067">ATP-binding</keyword>
<proteinExistence type="predicted"/>
<evidence type="ECO:0000256" key="2">
    <source>
        <dbReference type="ARBA" id="ARBA00022801"/>
    </source>
</evidence>
<dbReference type="PROSITE" id="PS51198">
    <property type="entry name" value="UVRD_HELICASE_ATP_BIND"/>
    <property type="match status" value="1"/>
</dbReference>
<evidence type="ECO:0000259" key="10">
    <source>
        <dbReference type="PROSITE" id="PS51217"/>
    </source>
</evidence>
<organism evidence="11">
    <name type="scientific">marine sediment metagenome</name>
    <dbReference type="NCBI Taxonomy" id="412755"/>
    <lineage>
        <taxon>unclassified sequences</taxon>
        <taxon>metagenomes</taxon>
        <taxon>ecological metagenomes</taxon>
    </lineage>
</organism>
<dbReference type="Gene3D" id="3.40.50.300">
    <property type="entry name" value="P-loop containing nucleotide triphosphate hydrolases"/>
    <property type="match status" value="2"/>
</dbReference>
<dbReference type="EC" id="5.6.2.4" evidence="7"/>
<dbReference type="EMBL" id="BARU01001249">
    <property type="protein sequence ID" value="GAH30409.1"/>
    <property type="molecule type" value="Genomic_DNA"/>
</dbReference>
<dbReference type="SUPFAM" id="SSF52540">
    <property type="entry name" value="P-loop containing nucleoside triphosphate hydrolases"/>
    <property type="match status" value="1"/>
</dbReference>
<keyword evidence="2" id="KW-0378">Hydrolase</keyword>
<dbReference type="InterPro" id="IPR000212">
    <property type="entry name" value="DNA_helicase_UvrD/REP"/>
</dbReference>
<feature type="non-terminal residue" evidence="11">
    <location>
        <position position="1"/>
    </location>
</feature>
<dbReference type="InterPro" id="IPR014016">
    <property type="entry name" value="UvrD-like_ATP-bd"/>
</dbReference>
<comment type="catalytic activity">
    <reaction evidence="8">
        <text>ATP + H2O = ADP + phosphate + H(+)</text>
        <dbReference type="Rhea" id="RHEA:13065"/>
        <dbReference type="ChEBI" id="CHEBI:15377"/>
        <dbReference type="ChEBI" id="CHEBI:15378"/>
        <dbReference type="ChEBI" id="CHEBI:30616"/>
        <dbReference type="ChEBI" id="CHEBI:43474"/>
        <dbReference type="ChEBI" id="CHEBI:456216"/>
        <dbReference type="EC" id="5.6.2.4"/>
    </reaction>
</comment>
<feature type="domain" description="UvrD-like helicase ATP-binding" evidence="9">
    <location>
        <begin position="1"/>
        <end position="119"/>
    </location>
</feature>
<dbReference type="InterPro" id="IPR027417">
    <property type="entry name" value="P-loop_NTPase"/>
</dbReference>
<keyword evidence="3" id="KW-0347">Helicase</keyword>
<dbReference type="Pfam" id="PF00580">
    <property type="entry name" value="UvrD-helicase"/>
    <property type="match status" value="1"/>
</dbReference>
<reference evidence="11" key="1">
    <citation type="journal article" date="2014" name="Front. Microbiol.">
        <title>High frequency of phylogenetically diverse reductive dehalogenase-homologous genes in deep subseafloor sedimentary metagenomes.</title>
        <authorList>
            <person name="Kawai M."/>
            <person name="Futagami T."/>
            <person name="Toyoda A."/>
            <person name="Takaki Y."/>
            <person name="Nishi S."/>
            <person name="Hori S."/>
            <person name="Arai W."/>
            <person name="Tsubouchi T."/>
            <person name="Morono Y."/>
            <person name="Uchiyama I."/>
            <person name="Ito T."/>
            <person name="Fujiyama A."/>
            <person name="Inagaki F."/>
            <person name="Takami H."/>
        </authorList>
    </citation>
    <scope>NUCLEOTIDE SEQUENCE</scope>
    <source>
        <strain evidence="11">Expedition CK06-06</strain>
    </source>
</reference>
<evidence type="ECO:0000256" key="8">
    <source>
        <dbReference type="ARBA" id="ARBA00048988"/>
    </source>
</evidence>
<dbReference type="AlphaFoldDB" id="X1FM06"/>
<evidence type="ECO:0000256" key="6">
    <source>
        <dbReference type="ARBA" id="ARBA00034617"/>
    </source>
</evidence>
<dbReference type="Pfam" id="PF13361">
    <property type="entry name" value="UvrD_C"/>
    <property type="match status" value="1"/>
</dbReference>
<protein>
    <recommendedName>
        <fullName evidence="7">DNA 3'-5' helicase</fullName>
        <ecNumber evidence="7">5.6.2.4</ecNumber>
    </recommendedName>
</protein>
<evidence type="ECO:0000256" key="3">
    <source>
        <dbReference type="ARBA" id="ARBA00022806"/>
    </source>
</evidence>
<comment type="caution">
    <text evidence="11">The sequence shown here is derived from an EMBL/GenBank/DDBJ whole genome shotgun (WGS) entry which is preliminary data.</text>
</comment>
<comment type="catalytic activity">
    <reaction evidence="6">
        <text>Couples ATP hydrolysis with the unwinding of duplex DNA by translocating in the 3'-5' direction.</text>
        <dbReference type="EC" id="5.6.2.4"/>
    </reaction>
</comment>